<proteinExistence type="predicted"/>
<organism evidence="1 2">
    <name type="scientific">Erysipelothrix rhusiopathiae ATCC 19414</name>
    <dbReference type="NCBI Taxonomy" id="525280"/>
    <lineage>
        <taxon>Bacteria</taxon>
        <taxon>Bacillati</taxon>
        <taxon>Bacillota</taxon>
        <taxon>Erysipelotrichia</taxon>
        <taxon>Erysipelotrichales</taxon>
        <taxon>Erysipelotrichaceae</taxon>
        <taxon>Erysipelothrix</taxon>
    </lineage>
</organism>
<dbReference type="Proteomes" id="UP000003028">
    <property type="component" value="Unassembled WGS sequence"/>
</dbReference>
<dbReference type="RefSeq" id="WP_003775071.1">
    <property type="nucleotide sequence ID" value="NZ_ACLK02000002.1"/>
</dbReference>
<name>E7FVW4_ERYRH</name>
<protein>
    <submittedName>
        <fullName evidence="1">Uncharacterized protein</fullName>
    </submittedName>
</protein>
<keyword evidence="2" id="KW-1185">Reference proteome</keyword>
<dbReference type="AlphaFoldDB" id="E7FVW4"/>
<dbReference type="OrthoDB" id="1652725at2"/>
<comment type="caution">
    <text evidence="1">The sequence shown here is derived from an EMBL/GenBank/DDBJ whole genome shotgun (WGS) entry which is preliminary data.</text>
</comment>
<gene>
    <name evidence="1" type="ORF">HMPREF0357_11141</name>
</gene>
<dbReference type="STRING" id="1648.A2I91_03135"/>
<accession>E7FVW4</accession>
<dbReference type="GeneID" id="41396799"/>
<sequence>MIKTKVFQDHSSLDEEPLDALKQMELFINQDDIEYLGHSHANRTSRERLAGWTAKHYDREIILVYKQIGS</sequence>
<evidence type="ECO:0000313" key="2">
    <source>
        <dbReference type="Proteomes" id="UP000003028"/>
    </source>
</evidence>
<evidence type="ECO:0000313" key="1">
    <source>
        <dbReference type="EMBL" id="EFY09034.1"/>
    </source>
</evidence>
<dbReference type="EMBL" id="ACLK02000002">
    <property type="protein sequence ID" value="EFY09034.1"/>
    <property type="molecule type" value="Genomic_DNA"/>
</dbReference>
<reference evidence="1" key="1">
    <citation type="submission" date="2011-01" db="EMBL/GenBank/DDBJ databases">
        <authorList>
            <person name="Muzny D."/>
            <person name="Qin X."/>
            <person name="Buhay C."/>
            <person name="Dugan-Rocha S."/>
            <person name="Ding Y."/>
            <person name="Chen G."/>
            <person name="Hawes A."/>
            <person name="Holder M."/>
            <person name="Jhangiani S."/>
            <person name="Johnson A."/>
            <person name="Khan Z."/>
            <person name="Li Z."/>
            <person name="Liu W."/>
            <person name="Liu X."/>
            <person name="Perez L."/>
            <person name="Shen H."/>
            <person name="Wang Q."/>
            <person name="Watt J."/>
            <person name="Xi L."/>
            <person name="Xin Y."/>
            <person name="Zhou J."/>
            <person name="Deng J."/>
            <person name="Jiang H."/>
            <person name="Liu Y."/>
            <person name="Qu J."/>
            <person name="Song X.-Z."/>
            <person name="Zhang L."/>
            <person name="Villasana D."/>
            <person name="Johnson A."/>
            <person name="Liu J."/>
            <person name="Liyanage D."/>
            <person name="Lorensuhewa L."/>
            <person name="Robinson T."/>
            <person name="Song A."/>
            <person name="Song B.-B."/>
            <person name="Dinh H."/>
            <person name="Thornton R."/>
            <person name="Coyle M."/>
            <person name="Francisco L."/>
            <person name="Jackson L."/>
            <person name="Javaid M."/>
            <person name="Korchina V."/>
            <person name="Kovar C."/>
            <person name="Mata R."/>
            <person name="Mathew T."/>
            <person name="Ngo R."/>
            <person name="Nguyen L."/>
            <person name="Nguyen N."/>
            <person name="Okwuonu G."/>
            <person name="Ongeri F."/>
            <person name="Pham C."/>
            <person name="Simmons D."/>
            <person name="Wilczek-Boney K."/>
            <person name="Hale W."/>
            <person name="Jakkamsetti A."/>
            <person name="Pham P."/>
            <person name="Ruth R."/>
            <person name="San Lucas F."/>
            <person name="Warren J."/>
            <person name="Zhang J."/>
            <person name="Zhao Z."/>
            <person name="Zhou C."/>
            <person name="Zhu D."/>
            <person name="Lee S."/>
            <person name="Bess C."/>
            <person name="Blankenburg K."/>
            <person name="Forbes L."/>
            <person name="Fu Q."/>
            <person name="Gubbala S."/>
            <person name="Hirani K."/>
            <person name="Jayaseelan J.C."/>
            <person name="Lara F."/>
            <person name="Munidasa M."/>
            <person name="Palculict T."/>
            <person name="Patil S."/>
            <person name="Pu L.-L."/>
            <person name="Saada N."/>
            <person name="Tang L."/>
            <person name="Weissenberger G."/>
            <person name="Zhu Y."/>
            <person name="Hemphill L."/>
            <person name="Shang Y."/>
            <person name="Youmans B."/>
            <person name="Ayvaz T."/>
            <person name="Ross M."/>
            <person name="Santibanez J."/>
            <person name="Aqrawi P."/>
            <person name="Gross S."/>
            <person name="Joshi V."/>
            <person name="Fowler G."/>
            <person name="Nazareth L."/>
            <person name="Reid J."/>
            <person name="Worley K."/>
            <person name="Petrosino J."/>
            <person name="Highlander S."/>
            <person name="Gibbs R."/>
        </authorList>
    </citation>
    <scope>NUCLEOTIDE SEQUENCE [LARGE SCALE GENOMIC DNA]</scope>
    <source>
        <strain evidence="1">ATCC 19414</strain>
    </source>
</reference>